<keyword evidence="1" id="KW-0472">Membrane</keyword>
<evidence type="ECO:0000256" key="1">
    <source>
        <dbReference type="SAM" id="Phobius"/>
    </source>
</evidence>
<name>A0AA39X1G0_9PEZI</name>
<sequence>MVDPGSLAIMIFASLSSEFFASVAALLPAMAYFFLRPGYMDGILIKLLAVNLFVQCVNTALWLNSGYVQLYSDLPSWVFPLVFVTGCLLVYEAGSAQRLSQEYTAHLVQSSLAESLYYVPMTHDGTHAKKSDCEIPAFATLLVFGCYLCRFVRSFLGSTELPLSLADIAGSLVLAVGILALTAAIRTRFVELVSTTYFQLMVRRFPGPRLPRPNGPNGTSAALWSLFAGALVAVGTIAMAGLWLFRLMAECAYRTRGGQL</sequence>
<feature type="transmembrane region" description="Helical" evidence="1">
    <location>
        <begin position="74"/>
        <end position="91"/>
    </location>
</feature>
<feature type="transmembrane region" description="Helical" evidence="1">
    <location>
        <begin position="6"/>
        <end position="35"/>
    </location>
</feature>
<protein>
    <submittedName>
        <fullName evidence="2">Uncharacterized protein</fullName>
    </submittedName>
</protein>
<evidence type="ECO:0000313" key="2">
    <source>
        <dbReference type="EMBL" id="KAK0625095.1"/>
    </source>
</evidence>
<dbReference type="EMBL" id="JAULSR010000003">
    <property type="protein sequence ID" value="KAK0625095.1"/>
    <property type="molecule type" value="Genomic_DNA"/>
</dbReference>
<evidence type="ECO:0000313" key="3">
    <source>
        <dbReference type="Proteomes" id="UP001174934"/>
    </source>
</evidence>
<organism evidence="2 3">
    <name type="scientific">Bombardia bombarda</name>
    <dbReference type="NCBI Taxonomy" id="252184"/>
    <lineage>
        <taxon>Eukaryota</taxon>
        <taxon>Fungi</taxon>
        <taxon>Dikarya</taxon>
        <taxon>Ascomycota</taxon>
        <taxon>Pezizomycotina</taxon>
        <taxon>Sordariomycetes</taxon>
        <taxon>Sordariomycetidae</taxon>
        <taxon>Sordariales</taxon>
        <taxon>Lasiosphaeriaceae</taxon>
        <taxon>Bombardia</taxon>
    </lineage>
</organism>
<keyword evidence="1" id="KW-0812">Transmembrane</keyword>
<keyword evidence="3" id="KW-1185">Reference proteome</keyword>
<feature type="transmembrane region" description="Helical" evidence="1">
    <location>
        <begin position="47"/>
        <end position="68"/>
    </location>
</feature>
<comment type="caution">
    <text evidence="2">The sequence shown here is derived from an EMBL/GenBank/DDBJ whole genome shotgun (WGS) entry which is preliminary data.</text>
</comment>
<feature type="transmembrane region" description="Helical" evidence="1">
    <location>
        <begin position="164"/>
        <end position="185"/>
    </location>
</feature>
<proteinExistence type="predicted"/>
<reference evidence="2" key="1">
    <citation type="submission" date="2023-06" db="EMBL/GenBank/DDBJ databases">
        <title>Genome-scale phylogeny and comparative genomics of the fungal order Sordariales.</title>
        <authorList>
            <consortium name="Lawrence Berkeley National Laboratory"/>
            <person name="Hensen N."/>
            <person name="Bonometti L."/>
            <person name="Westerberg I."/>
            <person name="Brannstrom I.O."/>
            <person name="Guillou S."/>
            <person name="Cros-Aarteil S."/>
            <person name="Calhoun S."/>
            <person name="Haridas S."/>
            <person name="Kuo A."/>
            <person name="Mondo S."/>
            <person name="Pangilinan J."/>
            <person name="Riley R."/>
            <person name="LaButti K."/>
            <person name="Andreopoulos B."/>
            <person name="Lipzen A."/>
            <person name="Chen C."/>
            <person name="Yanf M."/>
            <person name="Daum C."/>
            <person name="Ng V."/>
            <person name="Clum A."/>
            <person name="Steindorff A."/>
            <person name="Ohm R."/>
            <person name="Martin F."/>
            <person name="Silar P."/>
            <person name="Natvig D."/>
            <person name="Lalanne C."/>
            <person name="Gautier V."/>
            <person name="Ament-velasquez S.L."/>
            <person name="Kruys A."/>
            <person name="Hutchinson M.I."/>
            <person name="Powell A.J."/>
            <person name="Barry K."/>
            <person name="Miller A.N."/>
            <person name="Grigoriev I.V."/>
            <person name="Debuchy R."/>
            <person name="Gladieux P."/>
            <person name="Thoren M.H."/>
            <person name="Johannesson H."/>
        </authorList>
    </citation>
    <scope>NUCLEOTIDE SEQUENCE</scope>
    <source>
        <strain evidence="2">SMH3391-2</strain>
    </source>
</reference>
<feature type="transmembrane region" description="Helical" evidence="1">
    <location>
        <begin position="221"/>
        <end position="245"/>
    </location>
</feature>
<dbReference type="Proteomes" id="UP001174934">
    <property type="component" value="Unassembled WGS sequence"/>
</dbReference>
<gene>
    <name evidence="2" type="ORF">B0T17DRAFT_617231</name>
</gene>
<keyword evidence="1" id="KW-1133">Transmembrane helix</keyword>
<dbReference type="AlphaFoldDB" id="A0AA39X1G0"/>
<accession>A0AA39X1G0</accession>